<proteinExistence type="predicted"/>
<reference evidence="1" key="1">
    <citation type="submission" date="2022-08" db="EMBL/GenBank/DDBJ databases">
        <title>Genomic Encyclopedia of Type Strains, Phase V (KMG-V): Genome sequencing to study the core and pangenomes of soil and plant-associated prokaryotes.</title>
        <authorList>
            <person name="Whitman W."/>
        </authorList>
    </citation>
    <scope>NUCLEOTIDE SEQUENCE</scope>
    <source>
        <strain evidence="1">SP3012</strain>
    </source>
</reference>
<accession>A0A9X2UNN3</accession>
<name>A0A9X2UNN3_9BACT</name>
<protein>
    <submittedName>
        <fullName evidence="1">Uncharacterized protein</fullName>
    </submittedName>
</protein>
<dbReference type="AlphaFoldDB" id="A0A9X2UNN3"/>
<dbReference type="EMBL" id="JANUBF010000029">
    <property type="protein sequence ID" value="MCS4037892.1"/>
    <property type="molecule type" value="Genomic_DNA"/>
</dbReference>
<evidence type="ECO:0000313" key="2">
    <source>
        <dbReference type="Proteomes" id="UP001155040"/>
    </source>
</evidence>
<organism evidence="1 2">
    <name type="scientific">Salinibacter ruber</name>
    <dbReference type="NCBI Taxonomy" id="146919"/>
    <lineage>
        <taxon>Bacteria</taxon>
        <taxon>Pseudomonadati</taxon>
        <taxon>Rhodothermota</taxon>
        <taxon>Rhodothermia</taxon>
        <taxon>Rhodothermales</taxon>
        <taxon>Salinibacteraceae</taxon>
        <taxon>Salinibacter</taxon>
    </lineage>
</organism>
<evidence type="ECO:0000313" key="1">
    <source>
        <dbReference type="EMBL" id="MCS4037892.1"/>
    </source>
</evidence>
<dbReference type="Proteomes" id="UP001155040">
    <property type="component" value="Unassembled WGS sequence"/>
</dbReference>
<comment type="caution">
    <text evidence="1">The sequence shown here is derived from an EMBL/GenBank/DDBJ whole genome shotgun (WGS) entry which is preliminary data.</text>
</comment>
<sequence length="38" mass="3825">MPKTGLIPAKLTAGPRLLNGSSANKAGYAPALKSGPEF</sequence>
<gene>
    <name evidence="1" type="ORF">GGQ01_002981</name>
</gene>